<keyword evidence="3" id="KW-0560">Oxidoreductase</keyword>
<dbReference type="SUPFAM" id="SSF52833">
    <property type="entry name" value="Thioredoxin-like"/>
    <property type="match status" value="1"/>
</dbReference>
<dbReference type="AlphaFoldDB" id="A0AB39UTG8"/>
<dbReference type="RefSeq" id="WP_369600345.1">
    <property type="nucleotide sequence ID" value="NZ_CP154858.1"/>
</dbReference>
<dbReference type="PANTHER" id="PTHR13887">
    <property type="entry name" value="GLUTATHIONE S-TRANSFERASE KAPPA"/>
    <property type="match status" value="1"/>
</dbReference>
<dbReference type="EMBL" id="CP154858">
    <property type="protein sequence ID" value="XDT71310.1"/>
    <property type="molecule type" value="Genomic_DNA"/>
</dbReference>
<feature type="domain" description="Thioredoxin-like fold" evidence="7">
    <location>
        <begin position="84"/>
        <end position="236"/>
    </location>
</feature>
<dbReference type="Pfam" id="PF13462">
    <property type="entry name" value="Thioredoxin_4"/>
    <property type="match status" value="1"/>
</dbReference>
<dbReference type="InterPro" id="IPR012336">
    <property type="entry name" value="Thioredoxin-like_fold"/>
</dbReference>
<evidence type="ECO:0000256" key="4">
    <source>
        <dbReference type="ARBA" id="ARBA00023157"/>
    </source>
</evidence>
<dbReference type="PANTHER" id="PTHR13887:SF14">
    <property type="entry name" value="DISULFIDE BOND FORMATION PROTEIN D"/>
    <property type="match status" value="1"/>
</dbReference>
<evidence type="ECO:0000256" key="6">
    <source>
        <dbReference type="SAM" id="SignalP"/>
    </source>
</evidence>
<evidence type="ECO:0000256" key="3">
    <source>
        <dbReference type="ARBA" id="ARBA00023002"/>
    </source>
</evidence>
<feature type="chain" id="PRO_5044226370" evidence="6">
    <location>
        <begin position="26"/>
        <end position="264"/>
    </location>
</feature>
<evidence type="ECO:0000259" key="7">
    <source>
        <dbReference type="Pfam" id="PF13462"/>
    </source>
</evidence>
<dbReference type="InterPro" id="IPR036249">
    <property type="entry name" value="Thioredoxin-like_sf"/>
</dbReference>
<name>A0AB39UTG8_9GAMM</name>
<evidence type="ECO:0000256" key="5">
    <source>
        <dbReference type="ARBA" id="ARBA00023284"/>
    </source>
</evidence>
<dbReference type="Gene3D" id="3.40.30.10">
    <property type="entry name" value="Glutaredoxin"/>
    <property type="match status" value="1"/>
</dbReference>
<evidence type="ECO:0000256" key="1">
    <source>
        <dbReference type="ARBA" id="ARBA00005791"/>
    </source>
</evidence>
<proteinExistence type="inferred from homology"/>
<keyword evidence="4" id="KW-1015">Disulfide bond</keyword>
<reference evidence="8" key="1">
    <citation type="submission" date="2024-05" db="EMBL/GenBank/DDBJ databases">
        <title>Genome sequencing of novel strain.</title>
        <authorList>
            <person name="Ganbat D."/>
            <person name="Ganbat S."/>
            <person name="Lee S.-J."/>
        </authorList>
    </citation>
    <scope>NUCLEOTIDE SEQUENCE</scope>
    <source>
        <strain evidence="8">SMD15-11</strain>
    </source>
</reference>
<accession>A0AB39UTG8</accession>
<sequence length="264" mass="29343">MMTRIWRLALAGLMLLGLGVHSARALTEQDVDARIQKAIEAYVNSPAFDKRVEEGILKFIDKQRKEADARKNGAAERVAAVNPEKDHVRGKVDAPFSLIEYSDFECPYCKRFHGTARTFIERNPEVNWVYRNFPLDFHNPWAQREAEAAECVAALAGNDVYWSYIDAIFENTQSNGKGLRPGVSLRQLATERGVDGSQFDDCVKSGRFRPRIASELENGNAAGVTGTPGNFLRHNATGQVIAVPGAQPLDQLERALDALKSRVQ</sequence>
<organism evidence="8">
    <name type="scientific">Thermohahella caldifontis</name>
    <dbReference type="NCBI Taxonomy" id="3142973"/>
    <lineage>
        <taxon>Bacteria</taxon>
        <taxon>Pseudomonadati</taxon>
        <taxon>Pseudomonadota</taxon>
        <taxon>Gammaproteobacteria</taxon>
        <taxon>Oceanospirillales</taxon>
        <taxon>Hahellaceae</taxon>
        <taxon>Thermohahella</taxon>
    </lineage>
</organism>
<feature type="signal peptide" evidence="6">
    <location>
        <begin position="1"/>
        <end position="25"/>
    </location>
</feature>
<dbReference type="GO" id="GO:0016491">
    <property type="term" value="F:oxidoreductase activity"/>
    <property type="evidence" value="ECO:0007669"/>
    <property type="project" value="UniProtKB-KW"/>
</dbReference>
<keyword evidence="2 6" id="KW-0732">Signal</keyword>
<keyword evidence="5" id="KW-0676">Redox-active center</keyword>
<comment type="similarity">
    <text evidence="1">Belongs to the thioredoxin family. DsbA subfamily.</text>
</comment>
<dbReference type="KEGG" id="tcd:AAIA72_10890"/>
<gene>
    <name evidence="8" type="ORF">AAIA72_10890</name>
</gene>
<evidence type="ECO:0000313" key="8">
    <source>
        <dbReference type="EMBL" id="XDT71310.1"/>
    </source>
</evidence>
<evidence type="ECO:0000256" key="2">
    <source>
        <dbReference type="ARBA" id="ARBA00022729"/>
    </source>
</evidence>
<protein>
    <submittedName>
        <fullName evidence="8">Thioredoxin domain-containing protein</fullName>
    </submittedName>
</protein>